<organism evidence="1 2">
    <name type="scientific">Rhizobium metallidurans</name>
    <dbReference type="NCBI Taxonomy" id="1265931"/>
    <lineage>
        <taxon>Bacteria</taxon>
        <taxon>Pseudomonadati</taxon>
        <taxon>Pseudomonadota</taxon>
        <taxon>Alphaproteobacteria</taxon>
        <taxon>Hyphomicrobiales</taxon>
        <taxon>Rhizobiaceae</taxon>
        <taxon>Rhizobium/Agrobacterium group</taxon>
        <taxon>Rhizobium</taxon>
    </lineage>
</organism>
<name>A0A7W6CXK4_9HYPH</name>
<accession>A0A7W6CXK4</accession>
<keyword evidence="2" id="KW-1185">Reference proteome</keyword>
<comment type="caution">
    <text evidence="1">The sequence shown here is derived from an EMBL/GenBank/DDBJ whole genome shotgun (WGS) entry which is preliminary data.</text>
</comment>
<dbReference type="EMBL" id="JACIDW010000004">
    <property type="protein sequence ID" value="MBB3964311.1"/>
    <property type="molecule type" value="Genomic_DNA"/>
</dbReference>
<protein>
    <submittedName>
        <fullName evidence="1">Uncharacterized protein</fullName>
    </submittedName>
</protein>
<dbReference type="AlphaFoldDB" id="A0A7W6CXK4"/>
<proteinExistence type="predicted"/>
<dbReference type="Proteomes" id="UP000582090">
    <property type="component" value="Unassembled WGS sequence"/>
</dbReference>
<reference evidence="1 2" key="1">
    <citation type="submission" date="2020-08" db="EMBL/GenBank/DDBJ databases">
        <title>Genomic Encyclopedia of Type Strains, Phase IV (KMG-IV): sequencing the most valuable type-strain genomes for metagenomic binning, comparative biology and taxonomic classification.</title>
        <authorList>
            <person name="Goeker M."/>
        </authorList>
    </citation>
    <scope>NUCLEOTIDE SEQUENCE [LARGE SCALE GENOMIC DNA]</scope>
    <source>
        <strain evidence="1 2">DSM 26575</strain>
    </source>
</reference>
<evidence type="ECO:0000313" key="1">
    <source>
        <dbReference type="EMBL" id="MBB3964311.1"/>
    </source>
</evidence>
<gene>
    <name evidence="1" type="ORF">GGQ67_001968</name>
</gene>
<sequence>MSHDEPASVIALIQPDQNVDTRHAGIMRFSIWWEKVIQNQYLAVNKH</sequence>
<evidence type="ECO:0000313" key="2">
    <source>
        <dbReference type="Proteomes" id="UP000582090"/>
    </source>
</evidence>